<organism evidence="1 2">
    <name type="scientific">Paraburkholderia acidisoli</name>
    <dbReference type="NCBI Taxonomy" id="2571748"/>
    <lineage>
        <taxon>Bacteria</taxon>
        <taxon>Pseudomonadati</taxon>
        <taxon>Pseudomonadota</taxon>
        <taxon>Betaproteobacteria</taxon>
        <taxon>Burkholderiales</taxon>
        <taxon>Burkholderiaceae</taxon>
        <taxon>Paraburkholderia</taxon>
    </lineage>
</organism>
<accession>A0A7Z2GK64</accession>
<evidence type="ECO:0000313" key="1">
    <source>
        <dbReference type="EMBL" id="QGZ63271.1"/>
    </source>
</evidence>
<dbReference type="Proteomes" id="UP000433577">
    <property type="component" value="Chromosome 2"/>
</dbReference>
<reference evidence="1 2" key="1">
    <citation type="submission" date="2019-12" db="EMBL/GenBank/DDBJ databases">
        <title>Paraburkholderia acidiphila 7Q-K02 sp. nov and Paraburkholderia acidisoli DHF22 sp. nov., two strains isolated from forest soil.</title>
        <authorList>
            <person name="Gao Z."/>
            <person name="Qiu L."/>
        </authorList>
    </citation>
    <scope>NUCLEOTIDE SEQUENCE [LARGE SCALE GENOMIC DNA]</scope>
    <source>
        <strain evidence="1 2">DHF22</strain>
    </source>
</reference>
<gene>
    <name evidence="1" type="ORF">FAZ98_15820</name>
</gene>
<sequence>MPVPRPVPSGDFLSTKAIIRRAKRPLGKGKREIDAGSDRVCLLEIDVDGRRQSAARCRAAIFPDVCKKHLGGVGEAVRRCLPQTPIPLQNNAL</sequence>
<dbReference type="KEGG" id="pacs:FAZ98_15820"/>
<keyword evidence="2" id="KW-1185">Reference proteome</keyword>
<name>A0A7Z2GK64_9BURK</name>
<protein>
    <submittedName>
        <fullName evidence="1">Uncharacterized protein</fullName>
    </submittedName>
</protein>
<evidence type="ECO:0000313" key="2">
    <source>
        <dbReference type="Proteomes" id="UP000433577"/>
    </source>
</evidence>
<dbReference type="RefSeq" id="WP_158952264.1">
    <property type="nucleotide sequence ID" value="NZ_CP046914.1"/>
</dbReference>
<proteinExistence type="predicted"/>
<dbReference type="EMBL" id="CP046914">
    <property type="protein sequence ID" value="QGZ63271.1"/>
    <property type="molecule type" value="Genomic_DNA"/>
</dbReference>
<dbReference type="AlphaFoldDB" id="A0A7Z2GK64"/>